<evidence type="ECO:0000256" key="1">
    <source>
        <dbReference type="SAM" id="MobiDB-lite"/>
    </source>
</evidence>
<reference evidence="2 3" key="1">
    <citation type="journal article" date="2016" name="Int. J. Syst. Evol. Microbiol.">
        <title>Tessaracoccus flavus sp. nov., isolated from the drainage system of a lindane-producing factory.</title>
        <authorList>
            <person name="Kumari R."/>
            <person name="Singh P."/>
            <person name="Schumann P."/>
            <person name="Lal R."/>
        </authorList>
    </citation>
    <scope>NUCLEOTIDE SEQUENCE [LARGE SCALE GENOMIC DNA]</scope>
    <source>
        <strain evidence="2 3">RP1T</strain>
    </source>
</reference>
<protein>
    <submittedName>
        <fullName evidence="2">Uncharacterized protein</fullName>
    </submittedName>
</protein>
<dbReference type="KEGG" id="tfl:RPIT_12045"/>
<dbReference type="Proteomes" id="UP000188324">
    <property type="component" value="Chromosome"/>
</dbReference>
<evidence type="ECO:0000313" key="2">
    <source>
        <dbReference type="EMBL" id="AQP45442.1"/>
    </source>
</evidence>
<feature type="region of interest" description="Disordered" evidence="1">
    <location>
        <begin position="30"/>
        <end position="67"/>
    </location>
</feature>
<evidence type="ECO:0000313" key="3">
    <source>
        <dbReference type="Proteomes" id="UP000188324"/>
    </source>
</evidence>
<proteinExistence type="predicted"/>
<organism evidence="2 3">
    <name type="scientific">Tessaracoccus flavus</name>
    <dbReference type="NCBI Taxonomy" id="1610493"/>
    <lineage>
        <taxon>Bacteria</taxon>
        <taxon>Bacillati</taxon>
        <taxon>Actinomycetota</taxon>
        <taxon>Actinomycetes</taxon>
        <taxon>Propionibacteriales</taxon>
        <taxon>Propionibacteriaceae</taxon>
        <taxon>Tessaracoccus</taxon>
    </lineage>
</organism>
<dbReference type="STRING" id="1610493.RPIT_12045"/>
<gene>
    <name evidence="2" type="ORF">RPIT_12045</name>
</gene>
<keyword evidence="3" id="KW-1185">Reference proteome</keyword>
<dbReference type="AlphaFoldDB" id="A0A1Q2CH53"/>
<sequence>MLRGLTLLTLLGVGYWVWWAWGDQLMGADEPEPTPTTTAVASPTYSPPFPGVPEEATDCQNGTATTGKSSCEFAQEILKAYGAVPAADRPQGATVTLPAVPDPVRQSAFDTQCLVGKPTVTCFVGPEKVYIHAG</sequence>
<feature type="compositionally biased region" description="Polar residues" evidence="1">
    <location>
        <begin position="58"/>
        <end position="67"/>
    </location>
</feature>
<feature type="compositionally biased region" description="Low complexity" evidence="1">
    <location>
        <begin position="35"/>
        <end position="44"/>
    </location>
</feature>
<dbReference type="EMBL" id="CP019605">
    <property type="protein sequence ID" value="AQP45442.1"/>
    <property type="molecule type" value="Genomic_DNA"/>
</dbReference>
<name>A0A1Q2CH53_9ACTN</name>
<accession>A0A1Q2CH53</accession>